<evidence type="ECO:0000256" key="7">
    <source>
        <dbReference type="SAM" id="MobiDB-lite"/>
    </source>
</evidence>
<proteinExistence type="inferred from homology"/>
<keyword evidence="3 5" id="KW-1133">Transmembrane helix</keyword>
<dbReference type="Pfam" id="PF00361">
    <property type="entry name" value="Proton_antipo_M"/>
    <property type="match status" value="2"/>
</dbReference>
<feature type="transmembrane region" description="Helical" evidence="5">
    <location>
        <begin position="613"/>
        <end position="631"/>
    </location>
</feature>
<evidence type="ECO:0000256" key="1">
    <source>
        <dbReference type="ARBA" id="ARBA00004127"/>
    </source>
</evidence>
<dbReference type="GO" id="GO:0048038">
    <property type="term" value="F:quinone binding"/>
    <property type="evidence" value="ECO:0007669"/>
    <property type="project" value="UniProtKB-KW"/>
</dbReference>
<gene>
    <name evidence="5 9" type="primary">nuoN</name>
    <name evidence="9" type="ORF">E6K80_02450</name>
</gene>
<keyword evidence="5" id="KW-0813">Transport</keyword>
<feature type="domain" description="NADH:quinone oxidoreductase/Mrp antiporter transmembrane" evidence="8">
    <location>
        <begin position="130"/>
        <end position="188"/>
    </location>
</feature>
<keyword evidence="5" id="KW-1278">Translocase</keyword>
<feature type="compositionally biased region" description="Basic and acidic residues" evidence="7">
    <location>
        <begin position="472"/>
        <end position="484"/>
    </location>
</feature>
<dbReference type="Proteomes" id="UP000319836">
    <property type="component" value="Unassembled WGS sequence"/>
</dbReference>
<feature type="transmembrane region" description="Helical" evidence="5">
    <location>
        <begin position="807"/>
        <end position="828"/>
    </location>
</feature>
<keyword evidence="2 5" id="KW-0812">Transmembrane</keyword>
<feature type="transmembrane region" description="Helical" evidence="5">
    <location>
        <begin position="166"/>
        <end position="186"/>
    </location>
</feature>
<feature type="transmembrane region" description="Helical" evidence="5">
    <location>
        <begin position="834"/>
        <end position="856"/>
    </location>
</feature>
<dbReference type="InterPro" id="IPR010096">
    <property type="entry name" value="NADH-Q_OxRdtase_suN/2"/>
</dbReference>
<evidence type="ECO:0000256" key="5">
    <source>
        <dbReference type="HAMAP-Rule" id="MF_00445"/>
    </source>
</evidence>
<feature type="transmembrane region" description="Helical" evidence="5">
    <location>
        <begin position="668"/>
        <end position="689"/>
    </location>
</feature>
<keyword evidence="5" id="KW-0520">NAD</keyword>
<feature type="transmembrane region" description="Helical" evidence="5">
    <location>
        <begin position="637"/>
        <end position="656"/>
    </location>
</feature>
<comment type="function">
    <text evidence="5">NDH-1 shuttles electrons from NADH, via FMN and iron-sulfur (Fe-S) centers, to quinones in the respiratory chain. The immediate electron acceptor for the enzyme in this species is believed to be ubiquinone. Couples the redox reaction to proton translocation (for every two electrons transferred, four hydrogen ions are translocated across the cytoplasmic membrane), and thus conserves the redox energy in a proton gradient.</text>
</comment>
<feature type="region of interest" description="Disordered" evidence="7">
    <location>
        <begin position="250"/>
        <end position="271"/>
    </location>
</feature>
<evidence type="ECO:0000256" key="2">
    <source>
        <dbReference type="ARBA" id="ARBA00022692"/>
    </source>
</evidence>
<feature type="compositionally biased region" description="Basic and acidic residues" evidence="7">
    <location>
        <begin position="250"/>
        <end position="262"/>
    </location>
</feature>
<dbReference type="AlphaFoldDB" id="A0A538U9M0"/>
<organism evidence="9 10">
    <name type="scientific">Eiseniibacteriota bacterium</name>
    <dbReference type="NCBI Taxonomy" id="2212470"/>
    <lineage>
        <taxon>Bacteria</taxon>
        <taxon>Candidatus Eiseniibacteriota</taxon>
    </lineage>
</organism>
<dbReference type="PRINTS" id="PR01437">
    <property type="entry name" value="NUOXDRDTASE4"/>
</dbReference>
<evidence type="ECO:0000256" key="4">
    <source>
        <dbReference type="ARBA" id="ARBA00023136"/>
    </source>
</evidence>
<dbReference type="InterPro" id="IPR003918">
    <property type="entry name" value="NADH_UbQ_OxRdtase"/>
</dbReference>
<comment type="similarity">
    <text evidence="5">Belongs to the complex I subunit 2 family.</text>
</comment>
<comment type="subunit">
    <text evidence="5">NDH-1 is composed of 14 different subunits. Subunits NuoA, H, J, K, L, M, N constitute the membrane sector of the complex.</text>
</comment>
<comment type="subcellular location">
    <subcellularLocation>
        <location evidence="5">Cell membrane</location>
        <topology evidence="5">Multi-pass membrane protein</topology>
    </subcellularLocation>
    <subcellularLocation>
        <location evidence="1">Endomembrane system</location>
        <topology evidence="1">Multi-pass membrane protein</topology>
    </subcellularLocation>
    <subcellularLocation>
        <location evidence="6">Membrane</location>
        <topology evidence="6">Multi-pass membrane protein</topology>
    </subcellularLocation>
</comment>
<dbReference type="HAMAP" id="MF_00445">
    <property type="entry name" value="NDH1_NuoN_1"/>
    <property type="match status" value="1"/>
</dbReference>
<feature type="transmembrane region" description="Helical" evidence="5">
    <location>
        <begin position="877"/>
        <end position="900"/>
    </location>
</feature>
<comment type="catalytic activity">
    <reaction evidence="5">
        <text>a quinone + NADH + 5 H(+)(in) = a quinol + NAD(+) + 4 H(+)(out)</text>
        <dbReference type="Rhea" id="RHEA:57888"/>
        <dbReference type="ChEBI" id="CHEBI:15378"/>
        <dbReference type="ChEBI" id="CHEBI:24646"/>
        <dbReference type="ChEBI" id="CHEBI:57540"/>
        <dbReference type="ChEBI" id="CHEBI:57945"/>
        <dbReference type="ChEBI" id="CHEBI:132124"/>
    </reaction>
</comment>
<feature type="transmembrane region" description="Helical" evidence="5">
    <location>
        <begin position="582"/>
        <end position="601"/>
    </location>
</feature>
<feature type="region of interest" description="Disordered" evidence="7">
    <location>
        <begin position="410"/>
        <end position="500"/>
    </location>
</feature>
<dbReference type="EC" id="7.1.1.-" evidence="5"/>
<keyword evidence="5" id="KW-0830">Ubiquinone</keyword>
<keyword evidence="5" id="KW-0874">Quinone</keyword>
<feature type="transmembrane region" description="Helical" evidence="5">
    <location>
        <begin position="113"/>
        <end position="130"/>
    </location>
</feature>
<feature type="transmembrane region" description="Helical" evidence="5">
    <location>
        <begin position="30"/>
        <end position="51"/>
    </location>
</feature>
<protein>
    <recommendedName>
        <fullName evidence="5">NADH-quinone oxidoreductase subunit N</fullName>
        <ecNumber evidence="5">7.1.1.-</ecNumber>
    </recommendedName>
    <alternativeName>
        <fullName evidence="5">NADH dehydrogenase I subunit N</fullName>
    </alternativeName>
    <alternativeName>
        <fullName evidence="5">NDH-1 subunit N</fullName>
    </alternativeName>
</protein>
<dbReference type="InterPro" id="IPR001750">
    <property type="entry name" value="ND/Mrp_TM"/>
</dbReference>
<keyword evidence="4 5" id="KW-0472">Membrane</keyword>
<evidence type="ECO:0000313" key="10">
    <source>
        <dbReference type="Proteomes" id="UP000319836"/>
    </source>
</evidence>
<dbReference type="GO" id="GO:0042773">
    <property type="term" value="P:ATP synthesis coupled electron transport"/>
    <property type="evidence" value="ECO:0007669"/>
    <property type="project" value="InterPro"/>
</dbReference>
<feature type="transmembrane region" description="Helical" evidence="5">
    <location>
        <begin position="779"/>
        <end position="800"/>
    </location>
</feature>
<feature type="transmembrane region" description="Helical" evidence="5">
    <location>
        <begin position="136"/>
        <end position="154"/>
    </location>
</feature>
<feature type="compositionally biased region" description="Basic residues" evidence="7">
    <location>
        <begin position="453"/>
        <end position="464"/>
    </location>
</feature>
<dbReference type="GO" id="GO:0050136">
    <property type="term" value="F:NADH dehydrogenase (quinone) (non-electrogenic) activity"/>
    <property type="evidence" value="ECO:0007669"/>
    <property type="project" value="UniProtKB-UniRule"/>
</dbReference>
<sequence>MTFPWLSTIIFLPLVGAVITVLLPTRRAALIRGWATLVALAEVAIALPLWWRLDARLPLWQFAESRDWLPALGARYSLGVDGISVLLVLLTVVLTAVAVIGAYGAVEKRAREFYACLLALEAGMLGTFLATDVLLFYVFWEGMLVPMYLLIGVWGGPRRVYAAVKFFLYTMAGSVLMLVAILWLYFLQRSVTGTPSFALDAFYQLPPVPHLAPGRARRSADRGLGHPGGGAPQDGDLWIRALRDAPLPDRVDGADAVDRGPGDRGNLVRRAGRDGAARLEEARGLFVGEPPRILHVGVVRDEPAGRHWRAPPDAQPRHLDRRAVPSRGRHLRAAAHAPHHRFRWVVETTPGVRFDLPDRDAVVHRAAGHQRLRRRIPRAARRVPHQSLVGGVRGGRRDPVGGLHAVDVPARDLRPGDARGERAPARSLVPRAAGLRSAPDPDHLDGRGAAALHRPHRARAHAHAGPHALAGGHERPHGRRDAGAPRRVAAAPAERAHGRDPPMTLETPVFLAVDWWAMGAVIALSVGILLLLLLEFLPTGPASSRSAIVSLLVLGVAAYAVLRVRDAKRALFGGMLVHDGFTVFFTLLFLGISALAVLLSWDYVKRVRINQSEYYALLLSATLGMIIMSASNDLITIFLGLELMSLALYVLVGFQRNRLDSNEAAMKYFLLGAFASGFLLYGIALLYGATGTTHLGRMAAFLAGSPLLGNPMLMAGSMLLLVGFAFKVAAVPFHMWTPDAYEGAPTTVTGYMSVGAKAAGFAALLRVVLLALADLQTDWRPILMWLAILTMTVGNVTALLQNNLKRMLAYSSIAHAGYVLVALAAGGPDGASAALFYLAVYSLMNLGAFGLLALLGRGTDERVMISDLAGLGFQQPVLGLAMAIFMISLGGIPPTAGFMAKVYVFSVAVKANLIPLVIVAVINSVVSVFYYLRVTVAMYMQEPQGEPVPVSWTVPAALGVLITVGLTLWWGVQAQSLLVQAQKTRLAVPRIPLELLLVARTRVRQVAERLVRAPQGEVLAREGPAEPPLGPQLVERLARAAERQRGEPEPLVRARRVGVDRQRAAQMSLRLRQVADRELEAAQASQRLRVEG</sequence>
<name>A0A538U9M0_UNCEI</name>
<feature type="transmembrane region" description="Helical" evidence="5">
    <location>
        <begin position="83"/>
        <end position="106"/>
    </location>
</feature>
<feature type="transmembrane region" description="Helical" evidence="5">
    <location>
        <begin position="515"/>
        <end position="534"/>
    </location>
</feature>
<feature type="transmembrane region" description="Helical" evidence="5">
    <location>
        <begin position="6"/>
        <end position="23"/>
    </location>
</feature>
<feature type="transmembrane region" description="Helical" evidence="5">
    <location>
        <begin position="712"/>
        <end position="733"/>
    </location>
</feature>
<reference evidence="9 10" key="1">
    <citation type="journal article" date="2019" name="Nat. Microbiol.">
        <title>Mediterranean grassland soil C-N compound turnover is dependent on rainfall and depth, and is mediated by genomically divergent microorganisms.</title>
        <authorList>
            <person name="Diamond S."/>
            <person name="Andeer P.F."/>
            <person name="Li Z."/>
            <person name="Crits-Christoph A."/>
            <person name="Burstein D."/>
            <person name="Anantharaman K."/>
            <person name="Lane K.R."/>
            <person name="Thomas B.C."/>
            <person name="Pan C."/>
            <person name="Northen T.R."/>
            <person name="Banfield J.F."/>
        </authorList>
    </citation>
    <scope>NUCLEOTIDE SEQUENCE [LARGE SCALE GENOMIC DNA]</scope>
    <source>
        <strain evidence="9">WS_10</strain>
    </source>
</reference>
<keyword evidence="5" id="KW-1003">Cell membrane</keyword>
<feature type="transmembrane region" description="Helical" evidence="5">
    <location>
        <begin position="546"/>
        <end position="562"/>
    </location>
</feature>
<dbReference type="PANTHER" id="PTHR22773">
    <property type="entry name" value="NADH DEHYDROGENASE"/>
    <property type="match status" value="1"/>
</dbReference>
<evidence type="ECO:0000313" key="9">
    <source>
        <dbReference type="EMBL" id="TMQ72588.1"/>
    </source>
</evidence>
<feature type="transmembrane region" description="Helical" evidence="5">
    <location>
        <begin position="952"/>
        <end position="972"/>
    </location>
</feature>
<dbReference type="GO" id="GO:0008137">
    <property type="term" value="F:NADH dehydrogenase (ubiquinone) activity"/>
    <property type="evidence" value="ECO:0007669"/>
    <property type="project" value="InterPro"/>
</dbReference>
<feature type="transmembrane region" description="Helical" evidence="5">
    <location>
        <begin position="912"/>
        <end position="932"/>
    </location>
</feature>
<comment type="caution">
    <text evidence="9">The sequence shown here is derived from an EMBL/GenBank/DDBJ whole genome shotgun (WGS) entry which is preliminary data.</text>
</comment>
<evidence type="ECO:0000256" key="6">
    <source>
        <dbReference type="RuleBase" id="RU000320"/>
    </source>
</evidence>
<dbReference type="GO" id="GO:0005886">
    <property type="term" value="C:plasma membrane"/>
    <property type="evidence" value="ECO:0007669"/>
    <property type="project" value="UniProtKB-SubCell"/>
</dbReference>
<evidence type="ECO:0000259" key="8">
    <source>
        <dbReference type="Pfam" id="PF00361"/>
    </source>
</evidence>
<dbReference type="NCBIfam" id="TIGR01770">
    <property type="entry name" value="NDH_I_N"/>
    <property type="match status" value="1"/>
</dbReference>
<feature type="domain" description="NADH:quinone oxidoreductase/Mrp antiporter transmembrane" evidence="8">
    <location>
        <begin position="631"/>
        <end position="926"/>
    </location>
</feature>
<dbReference type="GO" id="GO:0012505">
    <property type="term" value="C:endomembrane system"/>
    <property type="evidence" value="ECO:0007669"/>
    <property type="project" value="UniProtKB-SubCell"/>
</dbReference>
<comment type="caution">
    <text evidence="5">Lacks conserved residue(s) required for the propagation of feature annotation.</text>
</comment>
<evidence type="ECO:0000256" key="3">
    <source>
        <dbReference type="ARBA" id="ARBA00022989"/>
    </source>
</evidence>
<dbReference type="EMBL" id="VBPA01000052">
    <property type="protein sequence ID" value="TMQ72588.1"/>
    <property type="molecule type" value="Genomic_DNA"/>
</dbReference>
<feature type="transmembrane region" description="Helical" evidence="5">
    <location>
        <begin position="754"/>
        <end position="773"/>
    </location>
</feature>
<accession>A0A538U9M0</accession>
<feature type="compositionally biased region" description="Basic and acidic residues" evidence="7">
    <location>
        <begin position="410"/>
        <end position="424"/>
    </location>
</feature>